<dbReference type="PANTHER" id="PTHR34219:SF3">
    <property type="entry name" value="BLL7967 PROTEIN"/>
    <property type="match status" value="1"/>
</dbReference>
<evidence type="ECO:0000256" key="1">
    <source>
        <dbReference type="SAM" id="Phobius"/>
    </source>
</evidence>
<dbReference type="Proteomes" id="UP000248168">
    <property type="component" value="Unassembled WGS sequence"/>
</dbReference>
<dbReference type="RefSeq" id="WP_219999444.1">
    <property type="nucleotide sequence ID" value="NZ_OUNR01000017.1"/>
</dbReference>
<dbReference type="InterPro" id="IPR005625">
    <property type="entry name" value="PepSY-ass_TM"/>
</dbReference>
<reference evidence="3" key="1">
    <citation type="submission" date="2018-04" db="EMBL/GenBank/DDBJ databases">
        <authorList>
            <person name="Lucker S."/>
            <person name="Sakoula D."/>
        </authorList>
    </citation>
    <scope>NUCLEOTIDE SEQUENCE [LARGE SCALE GENOMIC DNA]</scope>
</reference>
<protein>
    <submittedName>
        <fullName evidence="2">Peptidase</fullName>
    </submittedName>
</protein>
<keyword evidence="1" id="KW-0812">Transmembrane</keyword>
<evidence type="ECO:0000313" key="3">
    <source>
        <dbReference type="Proteomes" id="UP000248168"/>
    </source>
</evidence>
<evidence type="ECO:0000313" key="2">
    <source>
        <dbReference type="EMBL" id="SPP65579.1"/>
    </source>
</evidence>
<keyword evidence="1" id="KW-0472">Membrane</keyword>
<feature type="transmembrane region" description="Helical" evidence="1">
    <location>
        <begin position="152"/>
        <end position="176"/>
    </location>
</feature>
<sequence length="395" mass="42973">MTIAPHMPAGVTLKRWYAVHKWTSLVCTLFLLLLCVTGLPLIFGEEIGLWSGASVEPPALAGDLPRVDLDRLVADARMRRPQDAVLFLSQDDDAPVWFLSMGHTPDADEDSAVYVYDGRTGALLLEPPLRQGFMHVMFALHVELFAGLPGTLFLGGMGCLFVLSVLSGVVVYGPFMRKLPFGTVRHEGSRRLTWLDLHNLLGIATVVWALVVGGTGVINTLARPLFAYWQQTELAEMTAPWQGKPRMTAFSSLNRAVAAAESTDAGKEIAFVAFPGTPFAGPHHYAIFMRGKTPLTARLIEPVLIDAETGEVAAVRAMPWYITALSVSQPLHFGDYGGLPLKSVWAVLDVITIVVLCSGLYLWWKKRNMSADQFAVTTEGQISSSGVPSIVAGVR</sequence>
<organism evidence="2 3">
    <name type="scientific">Nitrospira lenta</name>
    <dbReference type="NCBI Taxonomy" id="1436998"/>
    <lineage>
        <taxon>Bacteria</taxon>
        <taxon>Pseudomonadati</taxon>
        <taxon>Nitrospirota</taxon>
        <taxon>Nitrospiria</taxon>
        <taxon>Nitrospirales</taxon>
        <taxon>Nitrospiraceae</taxon>
        <taxon>Nitrospira</taxon>
    </lineage>
</organism>
<dbReference type="AlphaFoldDB" id="A0A330L8J5"/>
<dbReference type="PANTHER" id="PTHR34219">
    <property type="entry name" value="IRON-REGULATED INNER MEMBRANE PROTEIN-RELATED"/>
    <property type="match status" value="1"/>
</dbReference>
<feature type="transmembrane region" description="Helical" evidence="1">
    <location>
        <begin position="344"/>
        <end position="364"/>
    </location>
</feature>
<keyword evidence="1" id="KW-1133">Transmembrane helix</keyword>
<feature type="transmembrane region" description="Helical" evidence="1">
    <location>
        <begin position="197"/>
        <end position="218"/>
    </location>
</feature>
<dbReference type="Pfam" id="PF03929">
    <property type="entry name" value="PepSY_TM"/>
    <property type="match status" value="1"/>
</dbReference>
<keyword evidence="3" id="KW-1185">Reference proteome</keyword>
<accession>A0A330L8J5</accession>
<dbReference type="EMBL" id="OUNR01000017">
    <property type="protein sequence ID" value="SPP65579.1"/>
    <property type="molecule type" value="Genomic_DNA"/>
</dbReference>
<dbReference type="InParanoid" id="A0A330L8J5"/>
<gene>
    <name evidence="2" type="ORF">NITLEN_40052</name>
</gene>
<proteinExistence type="predicted"/>
<name>A0A330L8J5_9BACT</name>